<dbReference type="GO" id="GO:0044295">
    <property type="term" value="C:axonal growth cone"/>
    <property type="evidence" value="ECO:0007669"/>
    <property type="project" value="TreeGrafter"/>
</dbReference>
<dbReference type="GO" id="GO:0043025">
    <property type="term" value="C:neuronal cell body"/>
    <property type="evidence" value="ECO:0007669"/>
    <property type="project" value="TreeGrafter"/>
</dbReference>
<feature type="compositionally biased region" description="Polar residues" evidence="1">
    <location>
        <begin position="369"/>
        <end position="381"/>
    </location>
</feature>
<dbReference type="GO" id="GO:0048471">
    <property type="term" value="C:perinuclear region of cytoplasm"/>
    <property type="evidence" value="ECO:0007669"/>
    <property type="project" value="TreeGrafter"/>
</dbReference>
<feature type="region of interest" description="Disordered" evidence="1">
    <location>
        <begin position="236"/>
        <end position="258"/>
    </location>
</feature>
<evidence type="ECO:0000313" key="4">
    <source>
        <dbReference type="RefSeq" id="XP_020661867.2"/>
    </source>
</evidence>
<dbReference type="InterPro" id="IPR019025">
    <property type="entry name" value="Cordon-bleu_ubiquitin_domain"/>
</dbReference>
<dbReference type="InterPro" id="IPR003124">
    <property type="entry name" value="WH2_dom"/>
</dbReference>
<sequence>METAALQAADCNPTGGRRMKARAPPPPNHPPNTCKVNNEHKLMTDMGMLADQGVINMRENLINRTVEFTVVFPNGEEQKDTVHGSKAVMDLLVDLCSRHHLNPAHHTLDLLSWETQQPLSYKPNTLIGVLDVQKIHLKEKVPEGKTKRPPPKIPEKTVRLVVNYLKTQKTVVRVSPEVPLQSIIPAICEKCEVNQEYLVLLRDTFTGEELELTKSLNELGIKELYAWDRKRVLPSKAQSEPSLNYRETRNSSTIHDTTEKEKKRFLGFFKTSKRNSRTEENLTTRMDGDCGSEGHSKAASASEQSLEGVTRAPHSTSVNSCSITLGPSLSLGNISGMTGSMETKKRRAPPPPTVVPQLLSEEKNGQEKVPNQMSQDSSQNDLQKKKRRAPPPPIPITPERTEETEDKRKSTVGNGRHVPQKPPRGNTRGPPQLMIPPPPPYPPPDRDAMDPTVQYSERDVTDPTKLVPKRNLQLSPDIYSTDDVVLELSEIEETTSLSSCLASEDTTEDSGVMSSLSDVVSLNSQNDSMRSRDKSLGAQETSPEMDSMFAIEACSGRNTSFNSDDAGNIHQRSSNDEQIMQTKFEDADMFIDARLQETLAALDKDLAAMEGIHDNSESGSLSSEMNEAFSPLPQNAEADLAGSLPVPVTIIDEVLEGDLTISCNREGESLLSRIEANEDISVQSNSLGELHNKNNNIADELSCLSKNLSQQQIPYEDLRHQVEEQQKNESETHVSTCEKNNKQDAVLEIISKNEEIISENDSQESKTKMITSDINFTCETDRREEKVKQMNVENTKDELLRQIKTELEFRNASAKSPEEKEGSLSASLWTHRIHNGITNYENKLGLRTFKVVPHKPEVKYFERDASLSTGAIKIDELGNLVTPNAGGIRNIIVNSTTSDETEETLIERAKAYWRSNSMEKQLEEPPISHPTKTVVSTHSKNLTKISQTKPESLTSMKALSPLAASGGTENKTVFQKRKPAIQVTQSSVRTFTAPAVNTDKMEFSFQKPRRRTSSYYVASAIAKSIDISQVKKNQERCDKEEKNNEKGVKTETDPLSKGSIVMTRTGLVETQPKKIEESSSFLSCSKNTSNILPLGAHFRNNTANIKSPDQTEPTNCYREPHHGTSSKDSVIAEGEHYCSSKQNVIVREIPFLPNQKKEQIDPFSSPFFLKSSDVHSSSISFSSSVKSTGEYSFNRRTSAGTLTVNHMSSKKDEKHDDTPAKNEPESNIKDNSIYNVFGPKKKFKPVIQKPLPKDSSLHSALMAAIQSAGGREKLQKISPSTGNETQKKPLLTEPENERSALLAAIRGHSGTSTLRKVSSSASEELQRFRSAEAALQDRQASATDLDYNQPPPPPPPPPPPSPPSQLTWKAPKFFANKIRDSPGDTRQALMEEIRSGTGAARLKKVPLLV</sequence>
<dbReference type="PROSITE" id="PS51082">
    <property type="entry name" value="WH2"/>
    <property type="match status" value="3"/>
</dbReference>
<feature type="compositionally biased region" description="Pro residues" evidence="1">
    <location>
        <begin position="433"/>
        <end position="443"/>
    </location>
</feature>
<name>A0A6J0UMC3_9SAUR</name>
<dbReference type="GO" id="GO:0003785">
    <property type="term" value="F:actin monomer binding"/>
    <property type="evidence" value="ECO:0007669"/>
    <property type="project" value="InterPro"/>
</dbReference>
<feature type="compositionally biased region" description="Basic and acidic residues" evidence="1">
    <location>
        <begin position="399"/>
        <end position="409"/>
    </location>
</feature>
<dbReference type="PANTHER" id="PTHR47008:SF1">
    <property type="entry name" value="PROTEIN CORDON-BLEU"/>
    <property type="match status" value="1"/>
</dbReference>
<dbReference type="SMART" id="SM00246">
    <property type="entry name" value="WH2"/>
    <property type="match status" value="3"/>
</dbReference>
<dbReference type="GO" id="GO:0051639">
    <property type="term" value="P:actin filament network formation"/>
    <property type="evidence" value="ECO:0007669"/>
    <property type="project" value="TreeGrafter"/>
</dbReference>
<dbReference type="Pfam" id="PF09469">
    <property type="entry name" value="Cobl"/>
    <property type="match status" value="1"/>
</dbReference>
<dbReference type="SUPFAM" id="SSF54236">
    <property type="entry name" value="Ubiquitin-like"/>
    <property type="match status" value="1"/>
</dbReference>
<dbReference type="KEGG" id="pvt:110085761"/>
<keyword evidence="3" id="KW-1185">Reference proteome</keyword>
<dbReference type="CTD" id="23242"/>
<dbReference type="Gene3D" id="3.10.20.90">
    <property type="entry name" value="Phosphatidylinositol 3-kinase Catalytic Subunit, Chain A, domain 1"/>
    <property type="match status" value="1"/>
</dbReference>
<feature type="compositionally biased region" description="Polar residues" evidence="1">
    <location>
        <begin position="1104"/>
        <end position="1114"/>
    </location>
</feature>
<dbReference type="CDD" id="cd21801">
    <property type="entry name" value="WH2_Wc_Cobl"/>
    <property type="match status" value="1"/>
</dbReference>
<feature type="region of interest" description="Disordered" evidence="1">
    <location>
        <begin position="1325"/>
        <end position="1385"/>
    </location>
</feature>
<feature type="region of interest" description="Disordered" evidence="1">
    <location>
        <begin position="1104"/>
        <end position="1127"/>
    </location>
</feature>
<feature type="compositionally biased region" description="Basic and acidic residues" evidence="1">
    <location>
        <begin position="276"/>
        <end position="296"/>
    </location>
</feature>
<dbReference type="PANTHER" id="PTHR47008">
    <property type="entry name" value="PROTEIN CORDON-BLEU"/>
    <property type="match status" value="1"/>
</dbReference>
<evidence type="ECO:0000256" key="1">
    <source>
        <dbReference type="SAM" id="MobiDB-lite"/>
    </source>
</evidence>
<feature type="compositionally biased region" description="Basic and acidic residues" evidence="1">
    <location>
        <begin position="1209"/>
        <end position="1228"/>
    </location>
</feature>
<feature type="compositionally biased region" description="Pro residues" evidence="1">
    <location>
        <begin position="1349"/>
        <end position="1363"/>
    </location>
</feature>
<feature type="region of interest" description="Disordered" evidence="1">
    <location>
        <begin position="920"/>
        <end position="939"/>
    </location>
</feature>
<dbReference type="CDD" id="cd21799">
    <property type="entry name" value="WH2_Wa_Cobl"/>
    <property type="match status" value="1"/>
</dbReference>
<feature type="compositionally biased region" description="Polar residues" evidence="1">
    <location>
        <begin position="930"/>
        <end position="939"/>
    </location>
</feature>
<dbReference type="GO" id="GO:0030041">
    <property type="term" value="P:actin filament polymerization"/>
    <property type="evidence" value="ECO:0007669"/>
    <property type="project" value="TreeGrafter"/>
</dbReference>
<feature type="domain" description="WH2" evidence="2">
    <location>
        <begin position="1297"/>
        <end position="1317"/>
    </location>
</feature>
<dbReference type="OrthoDB" id="8882621at2759"/>
<dbReference type="GO" id="GO:0044294">
    <property type="term" value="C:dendritic growth cone"/>
    <property type="evidence" value="ECO:0007669"/>
    <property type="project" value="TreeGrafter"/>
</dbReference>
<feature type="region of interest" description="Disordered" evidence="1">
    <location>
        <begin position="276"/>
        <end position="451"/>
    </location>
</feature>
<dbReference type="GeneID" id="110085761"/>
<feature type="domain" description="WH2" evidence="2">
    <location>
        <begin position="1257"/>
        <end position="1277"/>
    </location>
</feature>
<evidence type="ECO:0000259" key="2">
    <source>
        <dbReference type="PROSITE" id="PS51082"/>
    </source>
</evidence>
<dbReference type="GO" id="GO:1990357">
    <property type="term" value="C:terminal web"/>
    <property type="evidence" value="ECO:0007669"/>
    <property type="project" value="TreeGrafter"/>
</dbReference>
<reference evidence="4" key="1">
    <citation type="submission" date="2025-08" db="UniProtKB">
        <authorList>
            <consortium name="RefSeq"/>
        </authorList>
    </citation>
    <scope>IDENTIFICATION</scope>
</reference>
<protein>
    <submittedName>
        <fullName evidence="4">Protein cordon-bleu isoform X1</fullName>
    </submittedName>
</protein>
<dbReference type="Proteomes" id="UP001652642">
    <property type="component" value="Chromosome 6"/>
</dbReference>
<dbReference type="RefSeq" id="XP_020661867.2">
    <property type="nucleotide sequence ID" value="XM_020806208.2"/>
</dbReference>
<dbReference type="InterPro" id="IPR039895">
    <property type="entry name" value="COBL-like"/>
</dbReference>
<dbReference type="InterPro" id="IPR029071">
    <property type="entry name" value="Ubiquitin-like_domsf"/>
</dbReference>
<accession>A0A6J0UMC3</accession>
<feature type="region of interest" description="Disordered" evidence="1">
    <location>
        <begin position="1268"/>
        <end position="1294"/>
    </location>
</feature>
<dbReference type="InParanoid" id="A0A6J0UMC3"/>
<feature type="region of interest" description="Disordered" evidence="1">
    <location>
        <begin position="1"/>
        <end position="31"/>
    </location>
</feature>
<feature type="compositionally biased region" description="Polar residues" evidence="1">
    <location>
        <begin position="299"/>
        <end position="341"/>
    </location>
</feature>
<evidence type="ECO:0000313" key="3">
    <source>
        <dbReference type="Proteomes" id="UP001652642"/>
    </source>
</evidence>
<gene>
    <name evidence="4" type="primary">COBL</name>
</gene>
<dbReference type="CDD" id="cd21800">
    <property type="entry name" value="WH2_Wb_Cobl"/>
    <property type="match status" value="1"/>
</dbReference>
<feature type="region of interest" description="Disordered" evidence="1">
    <location>
        <begin position="1202"/>
        <end position="1232"/>
    </location>
</feature>
<feature type="domain" description="WH2" evidence="2">
    <location>
        <begin position="1385"/>
        <end position="1405"/>
    </location>
</feature>
<feature type="region of interest" description="Disordered" evidence="1">
    <location>
        <begin position="1034"/>
        <end position="1053"/>
    </location>
</feature>
<dbReference type="GO" id="GO:0005884">
    <property type="term" value="C:actin filament"/>
    <property type="evidence" value="ECO:0007669"/>
    <property type="project" value="TreeGrafter"/>
</dbReference>
<organism evidence="3 4">
    <name type="scientific">Pogona vitticeps</name>
    <name type="common">central bearded dragon</name>
    <dbReference type="NCBI Taxonomy" id="103695"/>
    <lineage>
        <taxon>Eukaryota</taxon>
        <taxon>Metazoa</taxon>
        <taxon>Chordata</taxon>
        <taxon>Craniata</taxon>
        <taxon>Vertebrata</taxon>
        <taxon>Euteleostomi</taxon>
        <taxon>Lepidosauria</taxon>
        <taxon>Squamata</taxon>
        <taxon>Bifurcata</taxon>
        <taxon>Unidentata</taxon>
        <taxon>Episquamata</taxon>
        <taxon>Toxicofera</taxon>
        <taxon>Iguania</taxon>
        <taxon>Acrodonta</taxon>
        <taxon>Agamidae</taxon>
        <taxon>Amphibolurinae</taxon>
        <taxon>Pogona</taxon>
    </lineage>
</organism>
<proteinExistence type="predicted"/>
<feature type="region of interest" description="Disordered" evidence="1">
    <location>
        <begin position="494"/>
        <end position="543"/>
    </location>
</feature>
<dbReference type="GO" id="GO:0001726">
    <property type="term" value="C:ruffle"/>
    <property type="evidence" value="ECO:0007669"/>
    <property type="project" value="TreeGrafter"/>
</dbReference>
<feature type="compositionally biased region" description="Polar residues" evidence="1">
    <location>
        <begin position="512"/>
        <end position="528"/>
    </location>
</feature>
<dbReference type="GO" id="GO:0005886">
    <property type="term" value="C:plasma membrane"/>
    <property type="evidence" value="ECO:0007669"/>
    <property type="project" value="TreeGrafter"/>
</dbReference>
<dbReference type="Pfam" id="PF02205">
    <property type="entry name" value="WH2"/>
    <property type="match status" value="2"/>
</dbReference>